<evidence type="ECO:0000313" key="2">
    <source>
        <dbReference type="Proteomes" id="UP000304953"/>
    </source>
</evidence>
<gene>
    <name evidence="1" type="ORF">E5329_09110</name>
</gene>
<reference evidence="1" key="1">
    <citation type="submission" date="2019-04" db="EMBL/GenBank/DDBJ databases">
        <title>Microbes associate with the intestines of laboratory mice.</title>
        <authorList>
            <person name="Navarre W."/>
            <person name="Wong E."/>
            <person name="Huang K."/>
            <person name="Tropini C."/>
            <person name="Ng K."/>
            <person name="Yu B."/>
        </authorList>
    </citation>
    <scope>NUCLEOTIDE SEQUENCE</scope>
    <source>
        <strain evidence="1">NM01_1-7b</strain>
    </source>
</reference>
<organism evidence="1 2">
    <name type="scientific">Petralouisia muris</name>
    <dbReference type="NCBI Taxonomy" id="3032872"/>
    <lineage>
        <taxon>Bacteria</taxon>
        <taxon>Bacillati</taxon>
        <taxon>Bacillota</taxon>
        <taxon>Clostridia</taxon>
        <taxon>Lachnospirales</taxon>
        <taxon>Lachnospiraceae</taxon>
        <taxon>Petralouisia</taxon>
    </lineage>
</organism>
<protein>
    <submittedName>
        <fullName evidence="1">DUF1540 domain-containing protein</fullName>
    </submittedName>
</protein>
<keyword evidence="2" id="KW-1185">Reference proteome</keyword>
<proteinExistence type="predicted"/>
<name>A0AC61RXB3_9FIRM</name>
<dbReference type="Proteomes" id="UP000304953">
    <property type="component" value="Unassembled WGS sequence"/>
</dbReference>
<comment type="caution">
    <text evidence="1">The sequence shown here is derived from an EMBL/GenBank/DDBJ whole genome shotgun (WGS) entry which is preliminary data.</text>
</comment>
<dbReference type="EMBL" id="SRYA01000015">
    <property type="protein sequence ID" value="TGY96528.1"/>
    <property type="molecule type" value="Genomic_DNA"/>
</dbReference>
<sequence>MTQLKCSARNCMYNDEQLCSKGDITIGGHDASKSNETCCESFRERTGSMTNSVGHASKEVSVKCQATNCDFNDNCRCSANEIGIAGSNACSCGETECASFDCHCK</sequence>
<evidence type="ECO:0000313" key="1">
    <source>
        <dbReference type="EMBL" id="TGY96528.1"/>
    </source>
</evidence>
<accession>A0AC61RXB3</accession>